<proteinExistence type="predicted"/>
<feature type="transmembrane region" description="Helical" evidence="2">
    <location>
        <begin position="6"/>
        <end position="30"/>
    </location>
</feature>
<evidence type="ECO:0000313" key="3">
    <source>
        <dbReference type="EMBL" id="PMD46123.1"/>
    </source>
</evidence>
<keyword evidence="4" id="KW-1185">Reference proteome</keyword>
<evidence type="ECO:0000256" key="2">
    <source>
        <dbReference type="SAM" id="Phobius"/>
    </source>
</evidence>
<evidence type="ECO:0000256" key="1">
    <source>
        <dbReference type="SAM" id="MobiDB-lite"/>
    </source>
</evidence>
<feature type="compositionally biased region" description="Low complexity" evidence="1">
    <location>
        <begin position="201"/>
        <end position="219"/>
    </location>
</feature>
<dbReference type="AlphaFoldDB" id="A0A2J6S5T0"/>
<feature type="region of interest" description="Disordered" evidence="1">
    <location>
        <begin position="197"/>
        <end position="229"/>
    </location>
</feature>
<evidence type="ECO:0000313" key="4">
    <source>
        <dbReference type="Proteomes" id="UP000235786"/>
    </source>
</evidence>
<dbReference type="OrthoDB" id="3942083at2759"/>
<reference evidence="3 4" key="1">
    <citation type="submission" date="2016-04" db="EMBL/GenBank/DDBJ databases">
        <title>A degradative enzymes factory behind the ericoid mycorrhizal symbiosis.</title>
        <authorList>
            <consortium name="DOE Joint Genome Institute"/>
            <person name="Martino E."/>
            <person name="Morin E."/>
            <person name="Grelet G."/>
            <person name="Kuo A."/>
            <person name="Kohler A."/>
            <person name="Daghino S."/>
            <person name="Barry K."/>
            <person name="Choi C."/>
            <person name="Cichocki N."/>
            <person name="Clum A."/>
            <person name="Copeland A."/>
            <person name="Hainaut M."/>
            <person name="Haridas S."/>
            <person name="Labutti K."/>
            <person name="Lindquist E."/>
            <person name="Lipzen A."/>
            <person name="Khouja H.-R."/>
            <person name="Murat C."/>
            <person name="Ohm R."/>
            <person name="Olson A."/>
            <person name="Spatafora J."/>
            <person name="Veneault-Fourrey C."/>
            <person name="Henrissat B."/>
            <person name="Grigoriev I."/>
            <person name="Martin F."/>
            <person name="Perotto S."/>
        </authorList>
    </citation>
    <scope>NUCLEOTIDE SEQUENCE [LARGE SCALE GENOMIC DNA]</scope>
    <source>
        <strain evidence="3 4">F</strain>
    </source>
</reference>
<organism evidence="3 4">
    <name type="scientific">Hyaloscypha variabilis (strain UAMH 11265 / GT02V1 / F)</name>
    <name type="common">Meliniomyces variabilis</name>
    <dbReference type="NCBI Taxonomy" id="1149755"/>
    <lineage>
        <taxon>Eukaryota</taxon>
        <taxon>Fungi</taxon>
        <taxon>Dikarya</taxon>
        <taxon>Ascomycota</taxon>
        <taxon>Pezizomycotina</taxon>
        <taxon>Leotiomycetes</taxon>
        <taxon>Helotiales</taxon>
        <taxon>Hyaloscyphaceae</taxon>
        <taxon>Hyaloscypha</taxon>
        <taxon>Hyaloscypha variabilis</taxon>
    </lineage>
</organism>
<keyword evidence="2" id="KW-1133">Transmembrane helix</keyword>
<sequence length="610" mass="69262">MPNTDTVILLGTISTWIAVILALAALIGVVGPWKALRSAYTDWNRALDEVHDTRQEYITKGYGIGRTFRFLRRSKVPLLILGTTTYATYNLPPLIPAVEGKWALGDIRPTKCRTGWAKMCRLLESYSSEEAEKQTPSRVLDLIERKRGRLIYRHGHAWLPVSKHWILVIGLLGRYGDRQDNGRLITPTIRRDLDEERTLMNDSNSGPDSSSVTSDSSTSHNEFSFIPAESSGRTKISGVTGVIQKLKTSRNEPSLSSPLSFHMHNEDERGHVLGKEPTSLETLFWLAQGFLPCAERGVVYSLENPTMYPDQLHSEELTANQPHLDLDTIHSNYPHVIRLSLSKDRPRSLRLAMEAFRLQRARIKHWSRSEVANSQERLFPTDCLGLTGAFMIRDELETMIYAFLSLSWAPSSFVIWKKHTTMWTALLVKTASFIHTLLPIVWKSENLKPVGDDPRELDDYRRWKDMKRFNQRKSRDLYLLDELLSKASRQSVIVNDTIATLLITNTAFQDRIRHLVEMPDMDGAPITIYINTETSKDYSITTATISWNSEEDFTTTCQEGFPSESMEISQADLLLAVLRAATRCALWTTSLDSKPLLDFVGSLKNIVYVG</sequence>
<dbReference type="EMBL" id="KZ613939">
    <property type="protein sequence ID" value="PMD46123.1"/>
    <property type="molecule type" value="Genomic_DNA"/>
</dbReference>
<name>A0A2J6S5T0_HYAVF</name>
<protein>
    <submittedName>
        <fullName evidence="3">Uncharacterized protein</fullName>
    </submittedName>
</protein>
<keyword evidence="2" id="KW-0812">Transmembrane</keyword>
<keyword evidence="2" id="KW-0472">Membrane</keyword>
<gene>
    <name evidence="3" type="ORF">L207DRAFT_576995</name>
</gene>
<dbReference type="Proteomes" id="UP000235786">
    <property type="component" value="Unassembled WGS sequence"/>
</dbReference>
<accession>A0A2J6S5T0</accession>